<dbReference type="SMART" id="SM00717">
    <property type="entry name" value="SANT"/>
    <property type="match status" value="2"/>
</dbReference>
<name>A0A8H3L692_9GLOM</name>
<dbReference type="SUPFAM" id="SSF46689">
    <property type="entry name" value="Homeodomain-like"/>
    <property type="match status" value="1"/>
</dbReference>
<dbReference type="AlphaFoldDB" id="A0A8H3L692"/>
<dbReference type="PANTHER" id="PTHR45614">
    <property type="entry name" value="MYB PROTEIN-RELATED"/>
    <property type="match status" value="1"/>
</dbReference>
<evidence type="ECO:0000259" key="1">
    <source>
        <dbReference type="PROSITE" id="PS50090"/>
    </source>
</evidence>
<reference evidence="2" key="1">
    <citation type="submission" date="2019-10" db="EMBL/GenBank/DDBJ databases">
        <title>Conservation and host-specific expression of non-tandemly repeated heterogenous ribosome RNA gene in arbuscular mycorrhizal fungi.</title>
        <authorList>
            <person name="Maeda T."/>
            <person name="Kobayashi Y."/>
            <person name="Nakagawa T."/>
            <person name="Ezawa T."/>
            <person name="Yamaguchi K."/>
            <person name="Bino T."/>
            <person name="Nishimoto Y."/>
            <person name="Shigenobu S."/>
            <person name="Kawaguchi M."/>
        </authorList>
    </citation>
    <scope>NUCLEOTIDE SEQUENCE</scope>
    <source>
        <strain evidence="2">HR1</strain>
    </source>
</reference>
<dbReference type="InterPro" id="IPR050560">
    <property type="entry name" value="MYB_TF"/>
</dbReference>
<dbReference type="InterPro" id="IPR009057">
    <property type="entry name" value="Homeodomain-like_sf"/>
</dbReference>
<dbReference type="GO" id="GO:0000978">
    <property type="term" value="F:RNA polymerase II cis-regulatory region sequence-specific DNA binding"/>
    <property type="evidence" value="ECO:0007669"/>
    <property type="project" value="TreeGrafter"/>
</dbReference>
<proteinExistence type="predicted"/>
<feature type="domain" description="Myb-like" evidence="1">
    <location>
        <begin position="40"/>
        <end position="80"/>
    </location>
</feature>
<dbReference type="Pfam" id="PF13921">
    <property type="entry name" value="Myb_DNA-bind_6"/>
    <property type="match status" value="1"/>
</dbReference>
<comment type="caution">
    <text evidence="2">The sequence shown here is derived from an EMBL/GenBank/DDBJ whole genome shotgun (WGS) entry which is preliminary data.</text>
</comment>
<gene>
    <name evidence="2" type="ORF">RCL2_000979400</name>
</gene>
<dbReference type="PROSITE" id="PS50090">
    <property type="entry name" value="MYB_LIKE"/>
    <property type="match status" value="2"/>
</dbReference>
<feature type="domain" description="Myb-like" evidence="1">
    <location>
        <begin position="81"/>
        <end position="143"/>
    </location>
</feature>
<evidence type="ECO:0000313" key="2">
    <source>
        <dbReference type="EMBL" id="GES82598.1"/>
    </source>
</evidence>
<dbReference type="Proteomes" id="UP000615446">
    <property type="component" value="Unassembled WGS sequence"/>
</dbReference>
<sequence length="190" mass="23014">MISYYFLPFHKCSFKKSKLVDCLPAIISRSKRTPGLYTFEEAQLIKLYNQYSDRTDKWKIIAAKLNRTHQSVRGQYVNHLDETIDKSELTKEEKLKIDDLQTNPRHHNKYYKKWSEIAKKLSENRKQGRRTELQVKNYWNSKERSQKRKIITDEYNEDISRYRVEDEGIFLKVLKNWLVIDKYCIFPRIV</sequence>
<accession>A0A8H3L692</accession>
<dbReference type="Gene3D" id="1.10.10.60">
    <property type="entry name" value="Homeodomain-like"/>
    <property type="match status" value="2"/>
</dbReference>
<organism evidence="2 3">
    <name type="scientific">Rhizophagus clarus</name>
    <dbReference type="NCBI Taxonomy" id="94130"/>
    <lineage>
        <taxon>Eukaryota</taxon>
        <taxon>Fungi</taxon>
        <taxon>Fungi incertae sedis</taxon>
        <taxon>Mucoromycota</taxon>
        <taxon>Glomeromycotina</taxon>
        <taxon>Glomeromycetes</taxon>
        <taxon>Glomerales</taxon>
        <taxon>Glomeraceae</taxon>
        <taxon>Rhizophagus</taxon>
    </lineage>
</organism>
<dbReference type="OrthoDB" id="2143914at2759"/>
<evidence type="ECO:0000313" key="3">
    <source>
        <dbReference type="Proteomes" id="UP000615446"/>
    </source>
</evidence>
<dbReference type="GO" id="GO:0000981">
    <property type="term" value="F:DNA-binding transcription factor activity, RNA polymerase II-specific"/>
    <property type="evidence" value="ECO:0007669"/>
    <property type="project" value="TreeGrafter"/>
</dbReference>
<dbReference type="PANTHER" id="PTHR45614:SF25">
    <property type="entry name" value="MYB PROTEIN"/>
    <property type="match status" value="1"/>
</dbReference>
<dbReference type="EMBL" id="BLAL01000061">
    <property type="protein sequence ID" value="GES82598.1"/>
    <property type="molecule type" value="Genomic_DNA"/>
</dbReference>
<protein>
    <submittedName>
        <fullName evidence="2">Myb-related protein 305-like</fullName>
    </submittedName>
</protein>
<dbReference type="GO" id="GO:0005634">
    <property type="term" value="C:nucleus"/>
    <property type="evidence" value="ECO:0007669"/>
    <property type="project" value="TreeGrafter"/>
</dbReference>
<dbReference type="InterPro" id="IPR001005">
    <property type="entry name" value="SANT/Myb"/>
</dbReference>